<proteinExistence type="predicted"/>
<gene>
    <name evidence="2" type="ORF">ACFLIM_20200</name>
</gene>
<comment type="caution">
    <text evidence="2">The sequence shown here is derived from an EMBL/GenBank/DDBJ whole genome shotgun (WGS) entry which is preliminary data.</text>
</comment>
<keyword evidence="3" id="KW-1185">Reference proteome</keyword>
<dbReference type="EMBL" id="JBICRM010000011">
    <property type="protein sequence ID" value="MFG1705516.1"/>
    <property type="molecule type" value="Genomic_DNA"/>
</dbReference>
<protein>
    <submittedName>
        <fullName evidence="2">Uncharacterized protein</fullName>
    </submittedName>
</protein>
<accession>A0ABW7ADU7</accession>
<evidence type="ECO:0000256" key="1">
    <source>
        <dbReference type="SAM" id="MobiDB-lite"/>
    </source>
</evidence>
<feature type="region of interest" description="Disordered" evidence="1">
    <location>
        <begin position="1"/>
        <end position="29"/>
    </location>
</feature>
<feature type="compositionally biased region" description="Polar residues" evidence="1">
    <location>
        <begin position="1"/>
        <end position="24"/>
    </location>
</feature>
<dbReference type="RefSeq" id="WP_393167564.1">
    <property type="nucleotide sequence ID" value="NZ_JBICRM010000011.1"/>
</dbReference>
<sequence>MSSALSRTSCPAPTGTATKKSAATQPPVPGRLSSITVAWTANPTAALIAVVRPVV</sequence>
<organism evidence="2 3">
    <name type="scientific">Nonomuraea marmarensis</name>
    <dbReference type="NCBI Taxonomy" id="3351344"/>
    <lineage>
        <taxon>Bacteria</taxon>
        <taxon>Bacillati</taxon>
        <taxon>Actinomycetota</taxon>
        <taxon>Actinomycetes</taxon>
        <taxon>Streptosporangiales</taxon>
        <taxon>Streptosporangiaceae</taxon>
        <taxon>Nonomuraea</taxon>
    </lineage>
</organism>
<reference evidence="2 3" key="1">
    <citation type="submission" date="2024-10" db="EMBL/GenBank/DDBJ databases">
        <authorList>
            <person name="Topkara A.R."/>
            <person name="Saygin H."/>
        </authorList>
    </citation>
    <scope>NUCLEOTIDE SEQUENCE [LARGE SCALE GENOMIC DNA]</scope>
    <source>
        <strain evidence="2 3">M3C6</strain>
    </source>
</reference>
<evidence type="ECO:0000313" key="2">
    <source>
        <dbReference type="EMBL" id="MFG1705516.1"/>
    </source>
</evidence>
<dbReference type="Proteomes" id="UP001603978">
    <property type="component" value="Unassembled WGS sequence"/>
</dbReference>
<name>A0ABW7ADU7_9ACTN</name>
<evidence type="ECO:0000313" key="3">
    <source>
        <dbReference type="Proteomes" id="UP001603978"/>
    </source>
</evidence>